<protein>
    <submittedName>
        <fullName evidence="1">Uncharacterized protein</fullName>
    </submittedName>
</protein>
<name>A0A8S1TGH0_9CILI</name>
<organism evidence="1 2">
    <name type="scientific">Paramecium pentaurelia</name>
    <dbReference type="NCBI Taxonomy" id="43138"/>
    <lineage>
        <taxon>Eukaryota</taxon>
        <taxon>Sar</taxon>
        <taxon>Alveolata</taxon>
        <taxon>Ciliophora</taxon>
        <taxon>Intramacronucleata</taxon>
        <taxon>Oligohymenophorea</taxon>
        <taxon>Peniculida</taxon>
        <taxon>Parameciidae</taxon>
        <taxon>Paramecium</taxon>
    </lineage>
</organism>
<dbReference type="EMBL" id="CAJJDO010000021">
    <property type="protein sequence ID" value="CAD8150774.1"/>
    <property type="molecule type" value="Genomic_DNA"/>
</dbReference>
<evidence type="ECO:0000313" key="1">
    <source>
        <dbReference type="EMBL" id="CAD8150774.1"/>
    </source>
</evidence>
<reference evidence="1" key="1">
    <citation type="submission" date="2021-01" db="EMBL/GenBank/DDBJ databases">
        <authorList>
            <consortium name="Genoscope - CEA"/>
            <person name="William W."/>
        </authorList>
    </citation>
    <scope>NUCLEOTIDE SEQUENCE</scope>
</reference>
<dbReference type="Proteomes" id="UP000689195">
    <property type="component" value="Unassembled WGS sequence"/>
</dbReference>
<comment type="caution">
    <text evidence="1">The sequence shown here is derived from an EMBL/GenBank/DDBJ whole genome shotgun (WGS) entry which is preliminary data.</text>
</comment>
<evidence type="ECO:0000313" key="2">
    <source>
        <dbReference type="Proteomes" id="UP000689195"/>
    </source>
</evidence>
<dbReference type="AlphaFoldDB" id="A0A8S1TGH0"/>
<sequence>MNPQSDKVFNHQLLNANAAIIGYSGQLDFQLSITQLSVDNVSVGITKIRGEFDNLKQIGYQILLIAFRDIIDIGFVTFIPVYNSQLFMLPVQGIKYNYQSQSTLNVQKPLEYHQQPINSKDGLLLRLIILHNLKSLVIQIFYQQCSIRMPNLKKLVRN</sequence>
<gene>
    <name evidence="1" type="ORF">PPENT_87.1.T0210009</name>
</gene>
<proteinExistence type="predicted"/>
<accession>A0A8S1TGH0</accession>
<keyword evidence="2" id="KW-1185">Reference proteome</keyword>